<dbReference type="NCBIfam" id="NF033577">
    <property type="entry name" value="transpos_IS481"/>
    <property type="match status" value="1"/>
</dbReference>
<name>A0A2C6M773_9FIRM</name>
<dbReference type="AlphaFoldDB" id="A0A2C6M773"/>
<dbReference type="InterPro" id="IPR009057">
    <property type="entry name" value="Homeodomain-like_sf"/>
</dbReference>
<dbReference type="PANTHER" id="PTHR35004:SF7">
    <property type="entry name" value="INTEGRASE PROTEIN"/>
    <property type="match status" value="1"/>
</dbReference>
<dbReference type="GO" id="GO:0003676">
    <property type="term" value="F:nucleic acid binding"/>
    <property type="evidence" value="ECO:0007669"/>
    <property type="project" value="InterPro"/>
</dbReference>
<dbReference type="Pfam" id="PF13565">
    <property type="entry name" value="HTH_32"/>
    <property type="match status" value="1"/>
</dbReference>
<keyword evidence="3" id="KW-1185">Reference proteome</keyword>
<proteinExistence type="predicted"/>
<dbReference type="PANTHER" id="PTHR35004">
    <property type="entry name" value="TRANSPOSASE RV3428C-RELATED"/>
    <property type="match status" value="1"/>
</dbReference>
<comment type="caution">
    <text evidence="2">The sequence shown here is derived from an EMBL/GenBank/DDBJ whole genome shotgun (WGS) entry which is preliminary data.</text>
</comment>
<dbReference type="Gene3D" id="3.30.420.10">
    <property type="entry name" value="Ribonuclease H-like superfamily/Ribonuclease H"/>
    <property type="match status" value="1"/>
</dbReference>
<sequence>MILDGRKIYSRREIASRCQMSHTTFYKFLNRYKEQGENGLHDKERVPGIRPNQTPPDIEEAILAFVQEHPAYGPKRISAELRKPENGGIKVGETAVYGVLRRNGLNTRRERLKWIDSLQPPQEKTAWELDKEASQHRHVHAPQPGYLMSQDGKLIGRLAGIGKVYVQVGVDCASSYGWARLYTDKTAESAADFLDYVHRDYQSMGVKLRRALTDNGKEYGSSEPTYDHYYGATCLILGVKHKTTKVKHPWTNGYAERFIQTLYQEFFQVALRRKRYFSVEELQSDLNKFLLYYNWERPHQGRRTRAEHRHRHSLYHILINYSCQPRSSLLKMQKTVEQSGGLDCHPACGQL</sequence>
<accession>A0A2C6M773</accession>
<evidence type="ECO:0000259" key="1">
    <source>
        <dbReference type="PROSITE" id="PS50994"/>
    </source>
</evidence>
<evidence type="ECO:0000313" key="2">
    <source>
        <dbReference type="EMBL" id="PHJ38077.1"/>
    </source>
</evidence>
<dbReference type="SUPFAM" id="SSF53098">
    <property type="entry name" value="Ribonuclease H-like"/>
    <property type="match status" value="1"/>
</dbReference>
<dbReference type="PROSITE" id="PS50994">
    <property type="entry name" value="INTEGRASE"/>
    <property type="match status" value="1"/>
</dbReference>
<evidence type="ECO:0000313" key="3">
    <source>
        <dbReference type="Proteomes" id="UP000222564"/>
    </source>
</evidence>
<dbReference type="SUPFAM" id="SSF46689">
    <property type="entry name" value="Homeodomain-like"/>
    <property type="match status" value="1"/>
</dbReference>
<feature type="domain" description="Integrase catalytic" evidence="1">
    <location>
        <begin position="140"/>
        <end position="313"/>
    </location>
</feature>
<dbReference type="Pfam" id="PF13683">
    <property type="entry name" value="rve_3"/>
    <property type="match status" value="1"/>
</dbReference>
<dbReference type="Proteomes" id="UP000222564">
    <property type="component" value="Unassembled WGS sequence"/>
</dbReference>
<protein>
    <submittedName>
        <fullName evidence="2">Transposase</fullName>
    </submittedName>
</protein>
<dbReference type="InterPro" id="IPR036397">
    <property type="entry name" value="RNaseH_sf"/>
</dbReference>
<reference evidence="2 3" key="1">
    <citation type="submission" date="2013-09" db="EMBL/GenBank/DDBJ databases">
        <title>Biodegradation of hydrocarbons in the deep terrestrial subsurface : characterization of a microbial consortium composed of two Desulfotomaculum species originating from a deep geological formation.</title>
        <authorList>
            <person name="Aullo T."/>
            <person name="Berlendis S."/>
            <person name="Lascourreges J.-F."/>
            <person name="Dessort D."/>
            <person name="Saint-Laurent S."/>
            <person name="Schraauwers B."/>
            <person name="Mas J."/>
            <person name="Magot M."/>
            <person name="Ranchou-Peyruse A."/>
        </authorList>
    </citation>
    <scope>NUCLEOTIDE SEQUENCE [LARGE SCALE GENOMIC DNA]</scope>
    <source>
        <strain evidence="2 3">Bs107</strain>
    </source>
</reference>
<gene>
    <name evidence="2" type="ORF">P378_12095</name>
</gene>
<dbReference type="InterPro" id="IPR001584">
    <property type="entry name" value="Integrase_cat-core"/>
</dbReference>
<dbReference type="InterPro" id="IPR012337">
    <property type="entry name" value="RNaseH-like_sf"/>
</dbReference>
<dbReference type="InterPro" id="IPR047656">
    <property type="entry name" value="IS481-like_transpos"/>
</dbReference>
<dbReference type="GO" id="GO:0015074">
    <property type="term" value="P:DNA integration"/>
    <property type="evidence" value="ECO:0007669"/>
    <property type="project" value="InterPro"/>
</dbReference>
<dbReference type="EMBL" id="AWQQ01000056">
    <property type="protein sequence ID" value="PHJ38077.1"/>
    <property type="molecule type" value="Genomic_DNA"/>
</dbReference>
<organism evidence="2 3">
    <name type="scientific">Desulforamulus profundi</name>
    <dbReference type="NCBI Taxonomy" id="1383067"/>
    <lineage>
        <taxon>Bacteria</taxon>
        <taxon>Bacillati</taxon>
        <taxon>Bacillota</taxon>
        <taxon>Clostridia</taxon>
        <taxon>Eubacteriales</taxon>
        <taxon>Peptococcaceae</taxon>
        <taxon>Desulforamulus</taxon>
    </lineage>
</organism>